<evidence type="ECO:0000256" key="2">
    <source>
        <dbReference type="SAM" id="Phobius"/>
    </source>
</evidence>
<dbReference type="HOGENOM" id="CLU_165333_0_0_5"/>
<organism evidence="3 4">
    <name type="scientific">Caulobacter vibrioides (strain ATCC 19089 / CIP 103742 / CB 15)</name>
    <name type="common">Caulobacter crescentus</name>
    <dbReference type="NCBI Taxonomy" id="190650"/>
    <lineage>
        <taxon>Bacteria</taxon>
        <taxon>Pseudomonadati</taxon>
        <taxon>Pseudomonadota</taxon>
        <taxon>Alphaproteobacteria</taxon>
        <taxon>Caulobacterales</taxon>
        <taxon>Caulobacteraceae</taxon>
        <taxon>Caulobacter</taxon>
    </lineage>
</organism>
<dbReference type="EMBL" id="AE005673">
    <property type="protein sequence ID" value="AAK23026.1"/>
    <property type="molecule type" value="Genomic_DNA"/>
</dbReference>
<keyword evidence="4" id="KW-1185">Reference proteome</keyword>
<evidence type="ECO:0000313" key="3">
    <source>
        <dbReference type="EMBL" id="AAK23026.1"/>
    </source>
</evidence>
<accession>Q9A9E6</accession>
<keyword evidence="2" id="KW-0472">Membrane</keyword>
<protein>
    <recommendedName>
        <fullName evidence="5">Transmembrane protein</fullName>
    </recommendedName>
</protein>
<dbReference type="PATRIC" id="fig|190650.5.peg.1058"/>
<evidence type="ECO:0000313" key="4">
    <source>
        <dbReference type="Proteomes" id="UP000001816"/>
    </source>
</evidence>
<dbReference type="AlphaFoldDB" id="Q9A9E6"/>
<proteinExistence type="predicted"/>
<dbReference type="Proteomes" id="UP000001816">
    <property type="component" value="Chromosome"/>
</dbReference>
<feature type="region of interest" description="Disordered" evidence="1">
    <location>
        <begin position="1"/>
        <end position="59"/>
    </location>
</feature>
<evidence type="ECO:0000256" key="1">
    <source>
        <dbReference type="SAM" id="MobiDB-lite"/>
    </source>
</evidence>
<dbReference type="STRING" id="190650.CC_1042"/>
<dbReference type="KEGG" id="ccr:CC_1042"/>
<dbReference type="BioCyc" id="CAULO:CC1042-MONOMER"/>
<dbReference type="PIR" id="F87378">
    <property type="entry name" value="F87378"/>
</dbReference>
<reference evidence="3 4" key="1">
    <citation type="journal article" date="2001" name="Proc. Natl. Acad. Sci. U.S.A.">
        <title>Complete genome sequence of Caulobacter crescentus.</title>
        <authorList>
            <person name="Nierman W.C."/>
            <person name="Feldblyum T.V."/>
            <person name="Laub M.T."/>
            <person name="Paulsen I.T."/>
            <person name="Nelson K.E."/>
            <person name="Eisen J.A."/>
            <person name="Heidelberg J.F."/>
            <person name="Alley M.R."/>
            <person name="Ohta N."/>
            <person name="Maddock J.R."/>
            <person name="Potocka I."/>
            <person name="Nelson W.C."/>
            <person name="Newton A."/>
            <person name="Stephens C."/>
            <person name="Phadke N.D."/>
            <person name="Ely B."/>
            <person name="DeBoy R.T."/>
            <person name="Dodson R.J."/>
            <person name="Durkin A.S."/>
            <person name="Gwinn M.L."/>
            <person name="Haft D.H."/>
            <person name="Kolonay J.F."/>
            <person name="Smit J."/>
            <person name="Craven M.B."/>
            <person name="Khouri H."/>
            <person name="Shetty J."/>
            <person name="Berry K."/>
            <person name="Utterback T."/>
            <person name="Tran K."/>
            <person name="Wolf A."/>
            <person name="Vamathevan J."/>
            <person name="Ermolaeva M."/>
            <person name="White O."/>
            <person name="Salzberg S.L."/>
            <person name="Venter J.C."/>
            <person name="Shapiro L."/>
            <person name="Fraser C.M."/>
        </authorList>
    </citation>
    <scope>NUCLEOTIDE SEQUENCE [LARGE SCALE GENOMIC DNA]</scope>
    <source>
        <strain evidence="4">ATCC 19089 / CB15</strain>
    </source>
</reference>
<gene>
    <name evidence="3" type="ordered locus">CC_1042</name>
</gene>
<dbReference type="EnsemblBacteria" id="AAK23026">
    <property type="protein sequence ID" value="AAK23026"/>
    <property type="gene ID" value="CC_1042"/>
</dbReference>
<evidence type="ECO:0008006" key="5">
    <source>
        <dbReference type="Google" id="ProtNLM"/>
    </source>
</evidence>
<name>Q9A9E6_CAUVC</name>
<keyword evidence="2" id="KW-0812">Transmembrane</keyword>
<sequence>MDRALNPSSGAARHLLPQGEKDTGLLHFQAPRPDQGKTIPSRDRSPLSPARPCATPNPALPLGCANGNHRFHMQSTFAFAAFMTTGLTAVAVMSCAVAMWNMINQIKTVRVRTGQNRRKQR</sequence>
<keyword evidence="2" id="KW-1133">Transmembrane helix</keyword>
<feature type="transmembrane region" description="Helical" evidence="2">
    <location>
        <begin position="77"/>
        <end position="100"/>
    </location>
</feature>